<keyword evidence="5 6" id="KW-0472">Membrane</keyword>
<dbReference type="HOGENOM" id="CLU_033863_9_0_6"/>
<dbReference type="GO" id="GO:0005886">
    <property type="term" value="C:plasma membrane"/>
    <property type="evidence" value="ECO:0007669"/>
    <property type="project" value="UniProtKB-SubCell"/>
</dbReference>
<feature type="transmembrane region" description="Helical" evidence="6">
    <location>
        <begin position="257"/>
        <end position="274"/>
    </location>
</feature>
<feature type="transmembrane region" description="Helical" evidence="6">
    <location>
        <begin position="111"/>
        <end position="130"/>
    </location>
</feature>
<accession>Q1MZZ7</accession>
<evidence type="ECO:0000259" key="7">
    <source>
        <dbReference type="Pfam" id="PF00892"/>
    </source>
</evidence>
<keyword evidence="3 6" id="KW-0812">Transmembrane</keyword>
<dbReference type="Proteomes" id="UP000004263">
    <property type="component" value="Unassembled WGS sequence"/>
</dbReference>
<dbReference type="SUPFAM" id="SSF103481">
    <property type="entry name" value="Multidrug resistance efflux transporter EmrE"/>
    <property type="match status" value="2"/>
</dbReference>
<protein>
    <recommendedName>
        <fullName evidence="7">EamA domain-containing protein</fullName>
    </recommendedName>
</protein>
<gene>
    <name evidence="8" type="ORF">RED65_02809</name>
</gene>
<comment type="caution">
    <text evidence="8">The sequence shown here is derived from an EMBL/GenBank/DDBJ whole genome shotgun (WGS) entry which is preliminary data.</text>
</comment>
<dbReference type="AlphaFoldDB" id="Q1MZZ7"/>
<dbReference type="InterPro" id="IPR037185">
    <property type="entry name" value="EmrE-like"/>
</dbReference>
<keyword evidence="9" id="KW-1185">Reference proteome</keyword>
<evidence type="ECO:0000313" key="9">
    <source>
        <dbReference type="Proteomes" id="UP000004263"/>
    </source>
</evidence>
<proteinExistence type="predicted"/>
<keyword evidence="4 6" id="KW-1133">Transmembrane helix</keyword>
<dbReference type="PANTHER" id="PTHR32322">
    <property type="entry name" value="INNER MEMBRANE TRANSPORTER"/>
    <property type="match status" value="1"/>
</dbReference>
<evidence type="ECO:0000256" key="1">
    <source>
        <dbReference type="ARBA" id="ARBA00004651"/>
    </source>
</evidence>
<dbReference type="EMBL" id="AAQH01000016">
    <property type="protein sequence ID" value="EAT11566.1"/>
    <property type="molecule type" value="Genomic_DNA"/>
</dbReference>
<dbReference type="PANTHER" id="PTHR32322:SF18">
    <property type="entry name" value="S-ADENOSYLMETHIONINE_S-ADENOSYLHOMOCYSTEINE TRANSPORTER"/>
    <property type="match status" value="1"/>
</dbReference>
<feature type="transmembrane region" description="Helical" evidence="6">
    <location>
        <begin position="169"/>
        <end position="195"/>
    </location>
</feature>
<evidence type="ECO:0000256" key="3">
    <source>
        <dbReference type="ARBA" id="ARBA00022692"/>
    </source>
</evidence>
<organism evidence="8 9">
    <name type="scientific">Bermanella marisrubri</name>
    <dbReference type="NCBI Taxonomy" id="207949"/>
    <lineage>
        <taxon>Bacteria</taxon>
        <taxon>Pseudomonadati</taxon>
        <taxon>Pseudomonadota</taxon>
        <taxon>Gammaproteobacteria</taxon>
        <taxon>Oceanospirillales</taxon>
        <taxon>Oceanospirillaceae</taxon>
        <taxon>Bermanella</taxon>
    </lineage>
</organism>
<feature type="transmembrane region" description="Helical" evidence="6">
    <location>
        <begin position="232"/>
        <end position="251"/>
    </location>
</feature>
<name>Q1MZZ7_9GAMM</name>
<reference evidence="8 9" key="1">
    <citation type="submission" date="2006-03" db="EMBL/GenBank/DDBJ databases">
        <authorList>
            <person name="Pinhassi J."/>
            <person name="Pedros-Alio C."/>
            <person name="Ferriera S."/>
            <person name="Johnson J."/>
            <person name="Kravitz S."/>
            <person name="Halpern A."/>
            <person name="Remington K."/>
            <person name="Beeson K."/>
            <person name="Tran B."/>
            <person name="Rogers Y.-H."/>
            <person name="Friedman R."/>
            <person name="Venter J.C."/>
        </authorList>
    </citation>
    <scope>NUCLEOTIDE SEQUENCE [LARGE SCALE GENOMIC DNA]</scope>
    <source>
        <strain evidence="8 9">RED65</strain>
    </source>
</reference>
<keyword evidence="2" id="KW-1003">Cell membrane</keyword>
<evidence type="ECO:0000256" key="5">
    <source>
        <dbReference type="ARBA" id="ARBA00023136"/>
    </source>
</evidence>
<evidence type="ECO:0000256" key="2">
    <source>
        <dbReference type="ARBA" id="ARBA00022475"/>
    </source>
</evidence>
<feature type="transmembrane region" description="Helical" evidence="6">
    <location>
        <begin position="53"/>
        <end position="73"/>
    </location>
</feature>
<evidence type="ECO:0000256" key="4">
    <source>
        <dbReference type="ARBA" id="ARBA00022989"/>
    </source>
</evidence>
<dbReference type="InterPro" id="IPR000620">
    <property type="entry name" value="EamA_dom"/>
</dbReference>
<feature type="transmembrane region" description="Helical" evidence="6">
    <location>
        <begin position="136"/>
        <end position="157"/>
    </location>
</feature>
<comment type="subcellular location">
    <subcellularLocation>
        <location evidence="1">Cell membrane</location>
        <topology evidence="1">Multi-pass membrane protein</topology>
    </subcellularLocation>
</comment>
<feature type="transmembrane region" description="Helical" evidence="6">
    <location>
        <begin position="88"/>
        <end position="104"/>
    </location>
</feature>
<dbReference type="InterPro" id="IPR050638">
    <property type="entry name" value="AA-Vitamin_Transporters"/>
</dbReference>
<dbReference type="Pfam" id="PF00892">
    <property type="entry name" value="EamA"/>
    <property type="match status" value="1"/>
</dbReference>
<feature type="transmembrane region" description="Helical" evidence="6">
    <location>
        <begin position="27"/>
        <end position="46"/>
    </location>
</feature>
<evidence type="ECO:0000256" key="6">
    <source>
        <dbReference type="SAM" id="Phobius"/>
    </source>
</evidence>
<sequence>MASFMFSLKPILIKQAYELGANSEGFMVLRMWFAFPFYAVLMLLYIKPYKGGLRLIALSAAAGFIGYFLSSYLDLLALETISAQAERIILYAYPSLVVLLKALWDKRLPSVRVVVAVGVVYAGLLTLLPGEFNLTGSPLGLFLMIACAFSFATYVLVSKPLIEKMGATLFTSVAMVASCLFTQVNLLHTPIATIIDYPWEVFAYGFALAFFCTVIPSYAMSSAISVIGTERTAITGTTGPLFTTILAALILGESITLFHITGLLLVILGVYLLSKKS</sequence>
<feature type="domain" description="EamA" evidence="7">
    <location>
        <begin position="139"/>
        <end position="274"/>
    </location>
</feature>
<evidence type="ECO:0000313" key="8">
    <source>
        <dbReference type="EMBL" id="EAT11566.1"/>
    </source>
</evidence>
<feature type="transmembrane region" description="Helical" evidence="6">
    <location>
        <begin position="201"/>
        <end position="220"/>
    </location>
</feature>